<organism evidence="5 6">
    <name type="scientific">Actinomadura graeca</name>
    <dbReference type="NCBI Taxonomy" id="2750812"/>
    <lineage>
        <taxon>Bacteria</taxon>
        <taxon>Bacillati</taxon>
        <taxon>Actinomycetota</taxon>
        <taxon>Actinomycetes</taxon>
        <taxon>Streptosporangiales</taxon>
        <taxon>Thermomonosporaceae</taxon>
        <taxon>Actinomadura</taxon>
    </lineage>
</organism>
<sequence length="215" mass="22263">MSGPRRLFLGSAGLGGLRGWLASLPAAPTRAVLVPTAANPMPSAPFADAAARLLRDEGLAVERLDLERAGPSCVERALGPADLVFVTGGYAMFLLQHARRSGFDQAVRRAVGDGRTAYAGISAGAALAGPGLGFFRDGEDPGRVSSTTGLGLVPFTVLPHRDRPGNAARHDHRILRAGDPARYVSINDDQAVTVDGPHWTITPSPRGPACGSSGP</sequence>
<protein>
    <submittedName>
        <fullName evidence="5">Type 1 glutamine amidotransferase-like domain-containing protein</fullName>
    </submittedName>
</protein>
<dbReference type="SUPFAM" id="SSF52317">
    <property type="entry name" value="Class I glutamine amidotransferase-like"/>
    <property type="match status" value="1"/>
</dbReference>
<evidence type="ECO:0000256" key="1">
    <source>
        <dbReference type="ARBA" id="ARBA00006534"/>
    </source>
</evidence>
<dbReference type="Proteomes" id="UP001049518">
    <property type="component" value="Chromosome"/>
</dbReference>
<keyword evidence="3" id="KW-0378">Hydrolase</keyword>
<evidence type="ECO:0000256" key="4">
    <source>
        <dbReference type="ARBA" id="ARBA00022825"/>
    </source>
</evidence>
<keyword evidence="4" id="KW-0720">Serine protease</keyword>
<dbReference type="PANTHER" id="PTHR20842:SF0">
    <property type="entry name" value="ALPHA-ASPARTYL DIPEPTIDASE"/>
    <property type="match status" value="1"/>
</dbReference>
<dbReference type="EMBL" id="CP059572">
    <property type="protein sequence ID" value="QXJ20486.1"/>
    <property type="molecule type" value="Genomic_DNA"/>
</dbReference>
<dbReference type="PROSITE" id="PS51318">
    <property type="entry name" value="TAT"/>
    <property type="match status" value="1"/>
</dbReference>
<gene>
    <name evidence="5" type="ORF">AGRA3207_001210</name>
</gene>
<name>A0ABX8QPZ3_9ACTN</name>
<dbReference type="Gene3D" id="3.40.50.880">
    <property type="match status" value="1"/>
</dbReference>
<dbReference type="InterPro" id="IPR006311">
    <property type="entry name" value="TAT_signal"/>
</dbReference>
<evidence type="ECO:0000313" key="6">
    <source>
        <dbReference type="Proteomes" id="UP001049518"/>
    </source>
</evidence>
<comment type="similarity">
    <text evidence="1">Belongs to the peptidase S51 family.</text>
</comment>
<dbReference type="Pfam" id="PF03575">
    <property type="entry name" value="Peptidase_S51"/>
    <property type="match status" value="1"/>
</dbReference>
<dbReference type="InterPro" id="IPR029062">
    <property type="entry name" value="Class_I_gatase-like"/>
</dbReference>
<evidence type="ECO:0000256" key="3">
    <source>
        <dbReference type="ARBA" id="ARBA00022801"/>
    </source>
</evidence>
<proteinExistence type="inferred from homology"/>
<keyword evidence="2" id="KW-0645">Protease</keyword>
<dbReference type="InterPro" id="IPR005320">
    <property type="entry name" value="Peptidase_S51"/>
</dbReference>
<accession>A0ABX8QPZ3</accession>
<dbReference type="PANTHER" id="PTHR20842">
    <property type="entry name" value="PROTEASE S51 ALPHA-ASPARTYL DIPEPTIDASE"/>
    <property type="match status" value="1"/>
</dbReference>
<evidence type="ECO:0000313" key="5">
    <source>
        <dbReference type="EMBL" id="QXJ20486.1"/>
    </source>
</evidence>
<dbReference type="RefSeq" id="WP_231333565.1">
    <property type="nucleotide sequence ID" value="NZ_CP059572.1"/>
</dbReference>
<reference evidence="5" key="1">
    <citation type="submission" date="2020-07" db="EMBL/GenBank/DDBJ databases">
        <authorList>
            <person name="Tarantini F.S."/>
            <person name="Hong K.W."/>
            <person name="Chan K.G."/>
        </authorList>
    </citation>
    <scope>NUCLEOTIDE SEQUENCE</scope>
    <source>
        <strain evidence="5">32-07</strain>
    </source>
</reference>
<evidence type="ECO:0000256" key="2">
    <source>
        <dbReference type="ARBA" id="ARBA00022670"/>
    </source>
</evidence>
<keyword evidence="6" id="KW-1185">Reference proteome</keyword>